<reference evidence="2" key="1">
    <citation type="submission" date="2019-07" db="EMBL/GenBank/DDBJ databases">
        <authorList>
            <person name="Dittberner H."/>
        </authorList>
    </citation>
    <scope>NUCLEOTIDE SEQUENCE [LARGE SCALE GENOMIC DNA]</scope>
</reference>
<evidence type="ECO:0000313" key="2">
    <source>
        <dbReference type="EMBL" id="VVA90572.1"/>
    </source>
</evidence>
<sequence length="63" mass="6926">MLLSFVDFSTHEGPGSKPVGEGDGRDCEDDELDDEFSDEELEGEEEAYSPRVEEELLSNGEAS</sequence>
<evidence type="ECO:0000313" key="3">
    <source>
        <dbReference type="Proteomes" id="UP000489600"/>
    </source>
</evidence>
<organism evidence="2 3">
    <name type="scientific">Arabis nemorensis</name>
    <dbReference type="NCBI Taxonomy" id="586526"/>
    <lineage>
        <taxon>Eukaryota</taxon>
        <taxon>Viridiplantae</taxon>
        <taxon>Streptophyta</taxon>
        <taxon>Embryophyta</taxon>
        <taxon>Tracheophyta</taxon>
        <taxon>Spermatophyta</taxon>
        <taxon>Magnoliopsida</taxon>
        <taxon>eudicotyledons</taxon>
        <taxon>Gunneridae</taxon>
        <taxon>Pentapetalae</taxon>
        <taxon>rosids</taxon>
        <taxon>malvids</taxon>
        <taxon>Brassicales</taxon>
        <taxon>Brassicaceae</taxon>
        <taxon>Arabideae</taxon>
        <taxon>Arabis</taxon>
    </lineage>
</organism>
<gene>
    <name evidence="2" type="ORF">ANE_LOCUS1017</name>
</gene>
<feature type="region of interest" description="Disordered" evidence="1">
    <location>
        <begin position="1"/>
        <end position="63"/>
    </location>
</feature>
<evidence type="ECO:0000256" key="1">
    <source>
        <dbReference type="SAM" id="MobiDB-lite"/>
    </source>
</evidence>
<protein>
    <submittedName>
        <fullName evidence="2">Uncharacterized protein</fullName>
    </submittedName>
</protein>
<proteinExistence type="predicted"/>
<comment type="caution">
    <text evidence="2">The sequence shown here is derived from an EMBL/GenBank/DDBJ whole genome shotgun (WGS) entry which is preliminary data.</text>
</comment>
<feature type="compositionally biased region" description="Acidic residues" evidence="1">
    <location>
        <begin position="26"/>
        <end position="47"/>
    </location>
</feature>
<keyword evidence="3" id="KW-1185">Reference proteome</keyword>
<dbReference type="Proteomes" id="UP000489600">
    <property type="component" value="Unassembled WGS sequence"/>
</dbReference>
<accession>A0A565ANH9</accession>
<name>A0A565ANH9_9BRAS</name>
<dbReference type="EMBL" id="CABITT030000001">
    <property type="protein sequence ID" value="VVA90572.1"/>
    <property type="molecule type" value="Genomic_DNA"/>
</dbReference>
<dbReference type="AlphaFoldDB" id="A0A565ANH9"/>